<dbReference type="Proteomes" id="UP000095546">
    <property type="component" value="Unassembled WGS sequence"/>
</dbReference>
<dbReference type="OrthoDB" id="9781180at2"/>
<dbReference type="AlphaFoldDB" id="A0A173Y470"/>
<protein>
    <submittedName>
        <fullName evidence="1">Cytidylate kinase</fullName>
    </submittedName>
</protein>
<proteinExistence type="predicted"/>
<organism evidence="1 2">
    <name type="scientific">Mitsuokella jalaludinii</name>
    <dbReference type="NCBI Taxonomy" id="187979"/>
    <lineage>
        <taxon>Bacteria</taxon>
        <taxon>Bacillati</taxon>
        <taxon>Bacillota</taxon>
        <taxon>Negativicutes</taxon>
        <taxon>Selenomonadales</taxon>
        <taxon>Selenomonadaceae</taxon>
        <taxon>Mitsuokella</taxon>
    </lineage>
</organism>
<gene>
    <name evidence="1" type="ORF">ERS852385_00848</name>
</gene>
<dbReference type="Pfam" id="PF13189">
    <property type="entry name" value="Cytidylate_kin2"/>
    <property type="match status" value="1"/>
</dbReference>
<name>A0A173Y470_9FIRM</name>
<evidence type="ECO:0000313" key="2">
    <source>
        <dbReference type="Proteomes" id="UP000095546"/>
    </source>
</evidence>
<dbReference type="InterPro" id="IPR027417">
    <property type="entry name" value="P-loop_NTPase"/>
</dbReference>
<evidence type="ECO:0000313" key="1">
    <source>
        <dbReference type="EMBL" id="CUN58972.1"/>
    </source>
</evidence>
<dbReference type="Gene3D" id="3.40.50.300">
    <property type="entry name" value="P-loop containing nucleotide triphosphate hydrolases"/>
    <property type="match status" value="1"/>
</dbReference>
<dbReference type="RefSeq" id="WP_036377401.1">
    <property type="nucleotide sequence ID" value="NZ_CABIWZ010000003.1"/>
</dbReference>
<keyword evidence="2" id="KW-1185">Reference proteome</keyword>
<dbReference type="EMBL" id="CYYU01000003">
    <property type="protein sequence ID" value="CUN58972.1"/>
    <property type="molecule type" value="Genomic_DNA"/>
</dbReference>
<keyword evidence="1" id="KW-0418">Kinase</keyword>
<keyword evidence="1" id="KW-0808">Transferase</keyword>
<dbReference type="SUPFAM" id="SSF52540">
    <property type="entry name" value="P-loop containing nucleoside triphosphate hydrolases"/>
    <property type="match status" value="1"/>
</dbReference>
<reference evidence="1 2" key="1">
    <citation type="submission" date="2015-09" db="EMBL/GenBank/DDBJ databases">
        <authorList>
            <consortium name="Pathogen Informatics"/>
        </authorList>
    </citation>
    <scope>NUCLEOTIDE SEQUENCE [LARGE SCALE GENOMIC DNA]</scope>
    <source>
        <strain evidence="1 2">2789STDY5608828</strain>
    </source>
</reference>
<dbReference type="eggNOG" id="COG1102">
    <property type="taxonomic scope" value="Bacteria"/>
</dbReference>
<dbReference type="GO" id="GO:0016301">
    <property type="term" value="F:kinase activity"/>
    <property type="evidence" value="ECO:0007669"/>
    <property type="project" value="UniProtKB-KW"/>
</dbReference>
<dbReference type="GeneID" id="83710893"/>
<accession>A0A173Y470</accession>
<sequence>MKENLVITISRQYGAGGRELAGILAEKLGIKLYDRQLVHLAAAKLGIHDLSEDELLEMENTVKPLSMSFIPFHSFGTHMGESSQGMFMSESAVIRKIAEDGSCIFLGRCADYALRNNDNHFDIFVCADDEFREKRGQTIYEGKSLKELNRENEKRARYYNYYTGRTWGDGANYDLVVNTSKGASLEEVADGIIAYINKVKA</sequence>
<dbReference type="STRING" id="187979.ERS852385_00848"/>